<keyword evidence="2" id="KW-1133">Transmembrane helix</keyword>
<feature type="domain" description="Guanylate cyclase" evidence="4">
    <location>
        <begin position="658"/>
        <end position="716"/>
    </location>
</feature>
<dbReference type="SUPFAM" id="SSF53850">
    <property type="entry name" value="Periplasmic binding protein-like II"/>
    <property type="match status" value="1"/>
</dbReference>
<keyword evidence="2" id="KW-0472">Membrane</keyword>
<feature type="non-terminal residue" evidence="5">
    <location>
        <position position="1"/>
    </location>
</feature>
<organism evidence="5 6">
    <name type="scientific">Astrephomene gubernaculifera</name>
    <dbReference type="NCBI Taxonomy" id="47775"/>
    <lineage>
        <taxon>Eukaryota</taxon>
        <taxon>Viridiplantae</taxon>
        <taxon>Chlorophyta</taxon>
        <taxon>core chlorophytes</taxon>
        <taxon>Chlorophyceae</taxon>
        <taxon>CS clade</taxon>
        <taxon>Chlamydomonadales</taxon>
        <taxon>Astrephomenaceae</taxon>
        <taxon>Astrephomene</taxon>
    </lineage>
</organism>
<keyword evidence="2" id="KW-0812">Transmembrane</keyword>
<gene>
    <name evidence="5" type="ORF">Agub_g10806</name>
</gene>
<dbReference type="GO" id="GO:0009190">
    <property type="term" value="P:cyclic nucleotide biosynthetic process"/>
    <property type="evidence" value="ECO:0007669"/>
    <property type="project" value="InterPro"/>
</dbReference>
<evidence type="ECO:0000256" key="2">
    <source>
        <dbReference type="SAM" id="Phobius"/>
    </source>
</evidence>
<feature type="transmembrane region" description="Helical" evidence="2">
    <location>
        <begin position="948"/>
        <end position="972"/>
    </location>
</feature>
<protein>
    <recommendedName>
        <fullName evidence="4">Guanylate cyclase domain-containing protein</fullName>
    </recommendedName>
</protein>
<evidence type="ECO:0000313" key="5">
    <source>
        <dbReference type="EMBL" id="GFR48852.1"/>
    </source>
</evidence>
<dbReference type="InterPro" id="IPR029787">
    <property type="entry name" value="Nucleotide_cyclase"/>
</dbReference>
<dbReference type="PANTHER" id="PTHR43081">
    <property type="entry name" value="ADENYLATE CYCLASE, TERMINAL-DIFFERENTIATION SPECIFIC-RELATED"/>
    <property type="match status" value="1"/>
</dbReference>
<accession>A0AAD3DY03</accession>
<evidence type="ECO:0000256" key="1">
    <source>
        <dbReference type="SAM" id="MobiDB-lite"/>
    </source>
</evidence>
<evidence type="ECO:0000259" key="4">
    <source>
        <dbReference type="PROSITE" id="PS50125"/>
    </source>
</evidence>
<dbReference type="GO" id="GO:0035556">
    <property type="term" value="P:intracellular signal transduction"/>
    <property type="evidence" value="ECO:0007669"/>
    <property type="project" value="InterPro"/>
</dbReference>
<dbReference type="Proteomes" id="UP001054857">
    <property type="component" value="Unassembled WGS sequence"/>
</dbReference>
<feature type="region of interest" description="Disordered" evidence="1">
    <location>
        <begin position="779"/>
        <end position="801"/>
    </location>
</feature>
<evidence type="ECO:0000256" key="3">
    <source>
        <dbReference type="SAM" id="SignalP"/>
    </source>
</evidence>
<feature type="compositionally biased region" description="Polar residues" evidence="1">
    <location>
        <begin position="780"/>
        <end position="801"/>
    </location>
</feature>
<reference evidence="5 6" key="1">
    <citation type="journal article" date="2021" name="Sci. Rep.">
        <title>Genome sequencing of the multicellular alga Astrephomene provides insights into convergent evolution of germ-soma differentiation.</title>
        <authorList>
            <person name="Yamashita S."/>
            <person name="Yamamoto K."/>
            <person name="Matsuzaki R."/>
            <person name="Suzuki S."/>
            <person name="Yamaguchi H."/>
            <person name="Hirooka S."/>
            <person name="Minakuchi Y."/>
            <person name="Miyagishima S."/>
            <person name="Kawachi M."/>
            <person name="Toyoda A."/>
            <person name="Nozaki H."/>
        </authorList>
    </citation>
    <scope>NUCLEOTIDE SEQUENCE [LARGE SCALE GENOMIC DNA]</scope>
    <source>
        <strain evidence="5 6">NIES-4017</strain>
    </source>
</reference>
<evidence type="ECO:0000313" key="6">
    <source>
        <dbReference type="Proteomes" id="UP001054857"/>
    </source>
</evidence>
<keyword evidence="3" id="KW-0732">Signal</keyword>
<dbReference type="Gene3D" id="3.30.70.1230">
    <property type="entry name" value="Nucleotide cyclase"/>
    <property type="match status" value="2"/>
</dbReference>
<comment type="caution">
    <text evidence="5">The sequence shown here is derived from an EMBL/GenBank/DDBJ whole genome shotgun (WGS) entry which is preliminary data.</text>
</comment>
<dbReference type="InterPro" id="IPR001054">
    <property type="entry name" value="A/G_cyclase"/>
</dbReference>
<dbReference type="SUPFAM" id="SSF55073">
    <property type="entry name" value="Nucleotide cyclase"/>
    <property type="match status" value="2"/>
</dbReference>
<dbReference type="InterPro" id="IPR006059">
    <property type="entry name" value="SBP"/>
</dbReference>
<dbReference type="Gene3D" id="3.40.190.10">
    <property type="entry name" value="Periplasmic binding protein-like II"/>
    <property type="match status" value="1"/>
</dbReference>
<dbReference type="PROSITE" id="PS50125">
    <property type="entry name" value="GUANYLATE_CYCLASE_2"/>
    <property type="match status" value="1"/>
</dbReference>
<feature type="signal peptide" evidence="3">
    <location>
        <begin position="1"/>
        <end position="19"/>
    </location>
</feature>
<keyword evidence="6" id="KW-1185">Reference proteome</keyword>
<dbReference type="PANTHER" id="PTHR43081:SF1">
    <property type="entry name" value="ADENYLATE CYCLASE, TERMINAL-DIFFERENTIATION SPECIFIC"/>
    <property type="match status" value="1"/>
</dbReference>
<name>A0AAD3DY03_9CHLO</name>
<dbReference type="EMBL" id="BMAR01000026">
    <property type="protein sequence ID" value="GFR48852.1"/>
    <property type="molecule type" value="Genomic_DNA"/>
</dbReference>
<proteinExistence type="predicted"/>
<feature type="chain" id="PRO_5042290037" description="Guanylate cyclase domain-containing protein" evidence="3">
    <location>
        <begin position="20"/>
        <end position="1163"/>
    </location>
</feature>
<dbReference type="Pfam" id="PF13416">
    <property type="entry name" value="SBP_bac_8"/>
    <property type="match status" value="1"/>
</dbReference>
<feature type="transmembrane region" description="Helical" evidence="2">
    <location>
        <begin position="616"/>
        <end position="635"/>
    </location>
</feature>
<sequence length="1163" mass="126289">MLFYASRILPLIWVSLVWALYCSVLGGALEAANSTSQECAIVAAQQLLESCAYSAAEDREDAFRKIMARSYTSCVERKAQNDTENMQGVQIMVPATLFTAYYRLAESYEERYNVNVDVVPVDVDQLMQEAVFEFSNKLSNMHDAWVLYLDSYYQLERLSALLDLTNFTAQSDAPGYSGVPANWNDIPAAFKRTSYSYDMGSSYIANGTAVPKLVSIPLDGSVPLMYYRRDSLAAVNASVPRTWSEVLHVAQLVNKTDFNNDGEVEFALCFKPDPDCTYASALGMVLAPYLQYKGTAQGVMLKPEDLTPLFDTDGARAAMRLFSQLLQYHMPLVARGGECTEGYSATAFPAGDCLLAFGWGEIFKAAELGTSSGPSYVKDRYGVAPLPGSERVYDREKLVMADCTAELCTMGLNGQPEEIRLQQDNSTAFVNRATYMPYSGLVGLVGAPVSAERQRVAFDFLTYLSNANLELALANDSYVVPYRTSAMDPARIPEFVAAGYDANNTLSYLTTVNATINHPNLAPGPIIPRVEAIRALMATAAVNLSRGIDAADVLVIMQQQVEEQVINYKSSASATSWLADLRSAYWSFTGYKPQASNGTGEGGGGSSGVDMPAVSLAVPVVSAVVVVLLSTVYEFKKHRQHRSLFGKVQAPGPYEDTTLLVTDIQDSTALWEMLPSSVMDRAIKEHHMCLRKLLLKHSGYESATEGDSFLLAFHCPEDALLFSMEAQVALLECAWPPELLDCEVCRPHYVVHNDTDKRASLLADGADAAGGLMALPRANSGLSNKSTSEDTSSPQASNMLGSPGSEVNTFITACQASWKEATATTPNNVLIFRGLRVRMGMHTGIYNDADVASNKAAARTQYSGEILQYGKSVSDAAAGGMILLSEATYRRLPMERLWDKAMVMHVGEYKLKDDLPVLPLYQVTGRRLMGRLGYLSGMRYKEQLSRGVFAAPLGAVAMAYLGIVGVPTLLAWDEGVTREGLALLHACVAEAVHKWGGYLVAAGDEQIHVVFSAAADAVLWALSVHQSLMELEWPEALLDHELAEELVVGDVVVFRGLRVKSGVDVGHAVGEVNALTGRICYRGKVVSRAARVMQSASSNQVLASGEAWSSALSASAATLQLRGVVGDRLGPFKLRGVADRVDMVQIRLQRQDVAGAEGWAQDL</sequence>
<dbReference type="InterPro" id="IPR050697">
    <property type="entry name" value="Adenylyl/Guanylyl_Cyclase_3/4"/>
</dbReference>
<dbReference type="Pfam" id="PF00211">
    <property type="entry name" value="Guanylate_cyc"/>
    <property type="match status" value="1"/>
</dbReference>
<dbReference type="AlphaFoldDB" id="A0AAD3DY03"/>